<accession>A0A3S2VUX7</accession>
<dbReference type="CDD" id="cd01392">
    <property type="entry name" value="HTH_LacI"/>
    <property type="match status" value="1"/>
</dbReference>
<evidence type="ECO:0000313" key="6">
    <source>
        <dbReference type="EMBL" id="RVT49424.1"/>
    </source>
</evidence>
<name>A0A3S2VUX7_9BURK</name>
<evidence type="ECO:0000259" key="5">
    <source>
        <dbReference type="PROSITE" id="PS50932"/>
    </source>
</evidence>
<dbReference type="Pfam" id="PF13377">
    <property type="entry name" value="Peripla_BP_3"/>
    <property type="match status" value="1"/>
</dbReference>
<dbReference type="SUPFAM" id="SSF47413">
    <property type="entry name" value="lambda repressor-like DNA-binding domains"/>
    <property type="match status" value="1"/>
</dbReference>
<protein>
    <submittedName>
        <fullName evidence="6">LacI family transcriptional regulator</fullName>
    </submittedName>
</protein>
<dbReference type="InterPro" id="IPR046335">
    <property type="entry name" value="LacI/GalR-like_sensor"/>
</dbReference>
<evidence type="ECO:0000256" key="2">
    <source>
        <dbReference type="ARBA" id="ARBA00023015"/>
    </source>
</evidence>
<keyword evidence="1" id="KW-0678">Repressor</keyword>
<keyword evidence="4" id="KW-0804">Transcription</keyword>
<dbReference type="Gene3D" id="1.10.260.40">
    <property type="entry name" value="lambda repressor-like DNA-binding domains"/>
    <property type="match status" value="1"/>
</dbReference>
<dbReference type="Gene3D" id="3.40.50.2300">
    <property type="match status" value="2"/>
</dbReference>
<proteinExistence type="predicted"/>
<dbReference type="InterPro" id="IPR010982">
    <property type="entry name" value="Lambda_DNA-bd_dom_sf"/>
</dbReference>
<dbReference type="SUPFAM" id="SSF53822">
    <property type="entry name" value="Periplasmic binding protein-like I"/>
    <property type="match status" value="1"/>
</dbReference>
<keyword evidence="3" id="KW-0238">DNA-binding</keyword>
<reference evidence="6 7" key="1">
    <citation type="submission" date="2019-01" db="EMBL/GenBank/DDBJ databases">
        <authorList>
            <person name="Chen W.-M."/>
        </authorList>
    </citation>
    <scope>NUCLEOTIDE SEQUENCE [LARGE SCALE GENOMIC DNA]</scope>
    <source>
        <strain evidence="6 7">ICH-3</strain>
    </source>
</reference>
<feature type="domain" description="HTH lacI-type" evidence="5">
    <location>
        <begin position="28"/>
        <end position="84"/>
    </location>
</feature>
<dbReference type="PANTHER" id="PTHR30146">
    <property type="entry name" value="LACI-RELATED TRANSCRIPTIONAL REPRESSOR"/>
    <property type="match status" value="1"/>
</dbReference>
<dbReference type="EMBL" id="SACT01000008">
    <property type="protein sequence ID" value="RVT49424.1"/>
    <property type="molecule type" value="Genomic_DNA"/>
</dbReference>
<comment type="caution">
    <text evidence="6">The sequence shown here is derived from an EMBL/GenBank/DDBJ whole genome shotgun (WGS) entry which is preliminary data.</text>
</comment>
<keyword evidence="7" id="KW-1185">Reference proteome</keyword>
<gene>
    <name evidence="6" type="ORF">ENE75_20350</name>
</gene>
<dbReference type="InterPro" id="IPR028082">
    <property type="entry name" value="Peripla_BP_I"/>
</dbReference>
<dbReference type="Proteomes" id="UP000288178">
    <property type="component" value="Unassembled WGS sequence"/>
</dbReference>
<dbReference type="GO" id="GO:0003700">
    <property type="term" value="F:DNA-binding transcription factor activity"/>
    <property type="evidence" value="ECO:0007669"/>
    <property type="project" value="TreeGrafter"/>
</dbReference>
<keyword evidence="2" id="KW-0805">Transcription regulation</keyword>
<dbReference type="PANTHER" id="PTHR30146:SF148">
    <property type="entry name" value="HTH-TYPE TRANSCRIPTIONAL REPRESSOR PURR-RELATED"/>
    <property type="match status" value="1"/>
</dbReference>
<dbReference type="InterPro" id="IPR000843">
    <property type="entry name" value="HTH_LacI"/>
</dbReference>
<evidence type="ECO:0000256" key="3">
    <source>
        <dbReference type="ARBA" id="ARBA00023125"/>
    </source>
</evidence>
<evidence type="ECO:0000256" key="4">
    <source>
        <dbReference type="ARBA" id="ARBA00023163"/>
    </source>
</evidence>
<dbReference type="CDD" id="cd06267">
    <property type="entry name" value="PBP1_LacI_sugar_binding-like"/>
    <property type="match status" value="1"/>
</dbReference>
<evidence type="ECO:0000313" key="7">
    <source>
        <dbReference type="Proteomes" id="UP000288178"/>
    </source>
</evidence>
<dbReference type="GO" id="GO:0000976">
    <property type="term" value="F:transcription cis-regulatory region binding"/>
    <property type="evidence" value="ECO:0007669"/>
    <property type="project" value="TreeGrafter"/>
</dbReference>
<organism evidence="6 7">
    <name type="scientific">Rubrivivax albus</name>
    <dbReference type="NCBI Taxonomy" id="2499835"/>
    <lineage>
        <taxon>Bacteria</taxon>
        <taxon>Pseudomonadati</taxon>
        <taxon>Pseudomonadota</taxon>
        <taxon>Betaproteobacteria</taxon>
        <taxon>Burkholderiales</taxon>
        <taxon>Sphaerotilaceae</taxon>
        <taxon>Rubrivivax</taxon>
    </lineage>
</organism>
<dbReference type="Pfam" id="PF00356">
    <property type="entry name" value="LacI"/>
    <property type="match status" value="1"/>
</dbReference>
<dbReference type="SMART" id="SM00354">
    <property type="entry name" value="HTH_LACI"/>
    <property type="match status" value="1"/>
</dbReference>
<dbReference type="PROSITE" id="PS50932">
    <property type="entry name" value="HTH_LACI_2"/>
    <property type="match status" value="1"/>
</dbReference>
<sequence>MPSRKRTTSVVVTPVSALASPEVPRVPPTSAAVARAAGVSRTTVSFVLNGVTDRGISDATRERVLQAAQALGYEPNAAASTLVSGRTGTVALVLPSVQHLHVDAFLAQLLASVAEQCRRHGLTLLIEATDGEGQQADRFVRLVRGRRIDGLIVAHPRDAEREHLLRLQDSGVPLVVLGGGWAETHPGQVLGDDTRDGARRLTAHLMALGHRRIGFVNYASSEFRNAAAREQGWRDALLAHDVAPEPAWSVHANLSADSGWQATRALLARQSGSTGPTAIFAGNDTIAFGALRALREAGLRVPQDVALVGYDDIPLAAFADPPLTTVRSDPAGQGAEAVARLRRQLDGGPAPGAPKGPAAATALPATLVVRASCGGQPG</sequence>
<dbReference type="AlphaFoldDB" id="A0A3S2VUX7"/>
<evidence type="ECO:0000256" key="1">
    <source>
        <dbReference type="ARBA" id="ARBA00022491"/>
    </source>
</evidence>